<dbReference type="InterPro" id="IPR002678">
    <property type="entry name" value="DUF34/NIF3"/>
</dbReference>
<dbReference type="InterPro" id="IPR015867">
    <property type="entry name" value="N-reg_PII/ATP_PRibTrfase_C"/>
</dbReference>
<dbReference type="PIRSF" id="PIRSF037489">
    <property type="entry name" value="UCP037489_NIF3_YqfO"/>
    <property type="match status" value="1"/>
</dbReference>
<feature type="binding site" evidence="5">
    <location>
        <position position="331"/>
    </location>
    <ligand>
        <name>a divalent metal cation</name>
        <dbReference type="ChEBI" id="CHEBI:60240"/>
        <label>1</label>
    </ligand>
</feature>
<dbReference type="Gene3D" id="3.30.70.120">
    <property type="match status" value="1"/>
</dbReference>
<dbReference type="OrthoDB" id="9792792at2"/>
<feature type="binding site" evidence="5">
    <location>
        <position position="105"/>
    </location>
    <ligand>
        <name>a divalent metal cation</name>
        <dbReference type="ChEBI" id="CHEBI:60240"/>
        <label>1</label>
    </ligand>
</feature>
<reference evidence="7" key="1">
    <citation type="submission" date="2016-11" db="EMBL/GenBank/DDBJ databases">
        <authorList>
            <person name="Varghese N."/>
            <person name="Submissions S."/>
        </authorList>
    </citation>
    <scope>NUCLEOTIDE SEQUENCE [LARGE SCALE GENOMIC DNA]</scope>
    <source>
        <strain evidence="7">DSM 17957</strain>
    </source>
</reference>
<evidence type="ECO:0000313" key="7">
    <source>
        <dbReference type="Proteomes" id="UP000184536"/>
    </source>
</evidence>
<evidence type="ECO:0000256" key="1">
    <source>
        <dbReference type="ARBA" id="ARBA00006964"/>
    </source>
</evidence>
<evidence type="ECO:0000256" key="2">
    <source>
        <dbReference type="ARBA" id="ARBA00022112"/>
    </source>
</evidence>
<feature type="binding site" evidence="5">
    <location>
        <position position="66"/>
    </location>
    <ligand>
        <name>a divalent metal cation</name>
        <dbReference type="ChEBI" id="CHEBI:60240"/>
        <label>1</label>
    </ligand>
</feature>
<dbReference type="FunFam" id="3.30.70.120:FF:000006">
    <property type="entry name" value="GTP cyclohydrolase 1 type 2 homolog"/>
    <property type="match status" value="1"/>
</dbReference>
<dbReference type="Pfam" id="PF01784">
    <property type="entry name" value="DUF34_NIF3"/>
    <property type="match status" value="1"/>
</dbReference>
<gene>
    <name evidence="6" type="ORF">SAMN02745975_02176</name>
</gene>
<dbReference type="AlphaFoldDB" id="A0A1M6JL53"/>
<protein>
    <recommendedName>
        <fullName evidence="2 4">GTP cyclohydrolase 1 type 2 homolog</fullName>
    </recommendedName>
</protein>
<dbReference type="RefSeq" id="WP_110941311.1">
    <property type="nucleotide sequence ID" value="NZ_FQZV01000026.1"/>
</dbReference>
<feature type="binding site" evidence="5">
    <location>
        <position position="335"/>
    </location>
    <ligand>
        <name>a divalent metal cation</name>
        <dbReference type="ChEBI" id="CHEBI:60240"/>
        <label>1</label>
    </ligand>
</feature>
<keyword evidence="3 4" id="KW-0479">Metal-binding</keyword>
<feature type="binding site" evidence="5">
    <location>
        <position position="67"/>
    </location>
    <ligand>
        <name>a divalent metal cation</name>
        <dbReference type="ChEBI" id="CHEBI:60240"/>
        <label>1</label>
    </ligand>
</feature>
<dbReference type="GO" id="GO:0046872">
    <property type="term" value="F:metal ion binding"/>
    <property type="evidence" value="ECO:0007669"/>
    <property type="project" value="UniProtKB-UniRule"/>
</dbReference>
<dbReference type="STRING" id="1121919.SAMN02745975_02176"/>
<accession>A0A1M6JL53</accession>
<comment type="similarity">
    <text evidence="1 4">Belongs to the GTP cyclohydrolase I type 2/NIF3 family.</text>
</comment>
<dbReference type="PANTHER" id="PTHR13799">
    <property type="entry name" value="NGG1 INTERACTING FACTOR 3"/>
    <property type="match status" value="1"/>
</dbReference>
<evidence type="ECO:0000256" key="5">
    <source>
        <dbReference type="PIRSR" id="PIRSR602678-1"/>
    </source>
</evidence>
<dbReference type="Proteomes" id="UP000184536">
    <property type="component" value="Unassembled WGS sequence"/>
</dbReference>
<evidence type="ECO:0000256" key="3">
    <source>
        <dbReference type="ARBA" id="ARBA00022723"/>
    </source>
</evidence>
<sequence length="372" mass="41515">MAESGRKIIDLIEKQAPLYLAESWDNVGLQLGNPYKPVHRIMVCLEVTDSVLQEAEARQIDMIITHHPLIFKALKKVTTDDGLGKIIYSLIQKDILLYCAHTNLDMAYGGLNDLLAVELGLSAIKPLTNTYRKKYYKIVVFVPESHEEVVRGALCSEGAGFIGNYSECSFKLAGEGTFKPLKGANPYMGSIGDLKRVKESRLETIIPEDRLKAAIERMKEAHPYEEVAYDLYLLGNVYEENGLGRVGHWEKPETLSQLCSKLKQLLGLESIKVVGDPNKIVYKIGLCTGSGAEYIYHAYQIGCDCFITGDVKYHDGQYAHQLGMAVIDAGHFDTENYACGLYAKSLEQLLKKHHCSVEVCFSSTNINPFCFI</sequence>
<dbReference type="EMBL" id="FQZV01000026">
    <property type="protein sequence ID" value="SHJ47395.1"/>
    <property type="molecule type" value="Genomic_DNA"/>
</dbReference>
<dbReference type="InterPro" id="IPR017221">
    <property type="entry name" value="DUF34/NIF3_bac"/>
</dbReference>
<proteinExistence type="inferred from homology"/>
<dbReference type="NCBIfam" id="TIGR00486">
    <property type="entry name" value="YbgI_SA1388"/>
    <property type="match status" value="1"/>
</dbReference>
<keyword evidence="7" id="KW-1185">Reference proteome</keyword>
<organism evidence="6 7">
    <name type="scientific">Geosporobacter subterraneus DSM 17957</name>
    <dbReference type="NCBI Taxonomy" id="1121919"/>
    <lineage>
        <taxon>Bacteria</taxon>
        <taxon>Bacillati</taxon>
        <taxon>Bacillota</taxon>
        <taxon>Clostridia</taxon>
        <taxon>Peptostreptococcales</taxon>
        <taxon>Thermotaleaceae</taxon>
        <taxon>Geosporobacter</taxon>
    </lineage>
</organism>
<evidence type="ECO:0000313" key="6">
    <source>
        <dbReference type="EMBL" id="SHJ47395.1"/>
    </source>
</evidence>
<dbReference type="Gene3D" id="3.40.1390.30">
    <property type="entry name" value="NIF3 (NGG1p interacting factor 3)-like"/>
    <property type="match status" value="1"/>
</dbReference>
<name>A0A1M6JL53_9FIRM</name>
<dbReference type="InterPro" id="IPR036069">
    <property type="entry name" value="DUF34/NIF3_sf"/>
</dbReference>
<evidence type="ECO:0000256" key="4">
    <source>
        <dbReference type="PIRNR" id="PIRNR037489"/>
    </source>
</evidence>
<dbReference type="SUPFAM" id="SSF102705">
    <property type="entry name" value="NIF3 (NGG1p interacting factor 3)-like"/>
    <property type="match status" value="1"/>
</dbReference>
<dbReference type="GO" id="GO:0005737">
    <property type="term" value="C:cytoplasm"/>
    <property type="evidence" value="ECO:0007669"/>
    <property type="project" value="TreeGrafter"/>
</dbReference>
<dbReference type="PANTHER" id="PTHR13799:SF14">
    <property type="entry name" value="GTP CYCLOHYDROLASE 1 TYPE 2 HOMOLOG"/>
    <property type="match status" value="1"/>
</dbReference>
<dbReference type="FunFam" id="3.40.1390.30:FF:000001">
    <property type="entry name" value="GTP cyclohydrolase 1 type 2"/>
    <property type="match status" value="1"/>
</dbReference>